<keyword evidence="1" id="KW-1133">Transmembrane helix</keyword>
<evidence type="ECO:0000313" key="3">
    <source>
        <dbReference type="Proteomes" id="UP000014023"/>
    </source>
</evidence>
<name>A0A9W5PYA6_BACCE</name>
<accession>A0A9W5PYA6</accession>
<feature type="transmembrane region" description="Helical" evidence="1">
    <location>
        <begin position="20"/>
        <end position="40"/>
    </location>
</feature>
<proteinExistence type="predicted"/>
<sequence length="68" mass="7774">MASEKGAYEAILINRHMQNVTGQFVIIIWLPTECMFFFIIETYWKGDETNENIAVVGNKIKVPKLGLV</sequence>
<dbReference type="Proteomes" id="UP000014023">
    <property type="component" value="Unassembled WGS sequence"/>
</dbReference>
<gene>
    <name evidence="2" type="ORF">IKE_05949</name>
</gene>
<evidence type="ECO:0000256" key="1">
    <source>
        <dbReference type="SAM" id="Phobius"/>
    </source>
</evidence>
<organism evidence="2 3">
    <name type="scientific">Bacillus cereus VD196</name>
    <dbReference type="NCBI Taxonomy" id="1053243"/>
    <lineage>
        <taxon>Bacteria</taxon>
        <taxon>Bacillati</taxon>
        <taxon>Bacillota</taxon>
        <taxon>Bacilli</taxon>
        <taxon>Bacillales</taxon>
        <taxon>Bacillaceae</taxon>
        <taxon>Bacillus</taxon>
        <taxon>Bacillus cereus group</taxon>
    </lineage>
</organism>
<keyword evidence="1" id="KW-0812">Transmembrane</keyword>
<keyword evidence="1" id="KW-0472">Membrane</keyword>
<evidence type="ECO:0000313" key="2">
    <source>
        <dbReference type="EMBL" id="EOO60749.1"/>
    </source>
</evidence>
<dbReference type="AlphaFoldDB" id="A0A9W5PYA6"/>
<dbReference type="EMBL" id="AHFL01000067">
    <property type="protein sequence ID" value="EOO60749.1"/>
    <property type="molecule type" value="Genomic_DNA"/>
</dbReference>
<comment type="caution">
    <text evidence="2">The sequence shown here is derived from an EMBL/GenBank/DDBJ whole genome shotgun (WGS) entry which is preliminary data.</text>
</comment>
<reference evidence="2 3" key="1">
    <citation type="submission" date="2012-12" db="EMBL/GenBank/DDBJ databases">
        <title>The Genome Sequence of Bacillus cereus VD196.</title>
        <authorList>
            <consortium name="The Broad Institute Genome Sequencing Platform"/>
            <consortium name="The Broad Institute Genome Sequencing Center for Infectious Disease"/>
            <person name="Feldgarden M."/>
            <person name="Van der Auwera G.A."/>
            <person name="Mahillon J."/>
            <person name="Duprez V."/>
            <person name="Timmery S."/>
            <person name="Mattelet C."/>
            <person name="Dierick K."/>
            <person name="Sun M."/>
            <person name="Yu Z."/>
            <person name="Zhu L."/>
            <person name="Hu X."/>
            <person name="Shank E.B."/>
            <person name="Swiecicka I."/>
            <person name="Hansen B.M."/>
            <person name="Andrup L."/>
            <person name="Walker B."/>
            <person name="Young S.K."/>
            <person name="Zeng Q."/>
            <person name="Gargeya S."/>
            <person name="Fitzgerald M."/>
            <person name="Haas B."/>
            <person name="Abouelleil A."/>
            <person name="Alvarado L."/>
            <person name="Arachchi H.M."/>
            <person name="Berlin A.M."/>
            <person name="Chapman S.B."/>
            <person name="Dewar J."/>
            <person name="Goldberg J."/>
            <person name="Griggs A."/>
            <person name="Gujja S."/>
            <person name="Hansen M."/>
            <person name="Howarth C."/>
            <person name="Imamovic A."/>
            <person name="Larimer J."/>
            <person name="McCowan C."/>
            <person name="Murphy C."/>
            <person name="Neiman D."/>
            <person name="Pearson M."/>
            <person name="Priest M."/>
            <person name="Roberts A."/>
            <person name="Saif S."/>
            <person name="Shea T."/>
            <person name="Sisk P."/>
            <person name="Sykes S."/>
            <person name="Wortman J."/>
            <person name="Nusbaum C."/>
            <person name="Birren B."/>
        </authorList>
    </citation>
    <scope>NUCLEOTIDE SEQUENCE [LARGE SCALE GENOMIC DNA]</scope>
    <source>
        <strain evidence="2 3">VD196</strain>
    </source>
</reference>
<protein>
    <submittedName>
        <fullName evidence="2">Uncharacterized protein</fullName>
    </submittedName>
</protein>